<name>A0ABM1B0R4_LIMPO</name>
<dbReference type="PROSITE" id="PS00028">
    <property type="entry name" value="ZINC_FINGER_C2H2_1"/>
    <property type="match status" value="8"/>
</dbReference>
<feature type="compositionally biased region" description="Basic residues" evidence="6">
    <location>
        <begin position="1657"/>
        <end position="1666"/>
    </location>
</feature>
<feature type="compositionally biased region" description="Low complexity" evidence="6">
    <location>
        <begin position="1528"/>
        <end position="1537"/>
    </location>
</feature>
<feature type="domain" description="C2H2-type" evidence="7">
    <location>
        <begin position="537"/>
        <end position="561"/>
    </location>
</feature>
<evidence type="ECO:0000313" key="8">
    <source>
        <dbReference type="Proteomes" id="UP000694941"/>
    </source>
</evidence>
<evidence type="ECO:0000256" key="5">
    <source>
        <dbReference type="PROSITE-ProRule" id="PRU00042"/>
    </source>
</evidence>
<dbReference type="PANTHER" id="PTHR24408">
    <property type="entry name" value="ZINC FINGER PROTEIN"/>
    <property type="match status" value="1"/>
</dbReference>
<feature type="compositionally biased region" description="Basic and acidic residues" evidence="6">
    <location>
        <begin position="1319"/>
        <end position="1329"/>
    </location>
</feature>
<feature type="domain" description="C2H2-type" evidence="7">
    <location>
        <begin position="604"/>
        <end position="627"/>
    </location>
</feature>
<feature type="region of interest" description="Disordered" evidence="6">
    <location>
        <begin position="1524"/>
        <end position="1552"/>
    </location>
</feature>
<sequence length="1666" mass="188483">MEIQVWELSSTVKKKLVEENCSSLGMKCTSGTHNEDIAIALKKTREMHDLSDSNKPILRKIKNSEEEKKQCVGVTSDEDKLSVDVDVAADKNNMHIAKDGTVKAFSEINKCSIQNKINQSVQNSKNKNIQNKEKSFPVDRVVTEQFVLENTSTNNESCQPVSENSKQSNYFIKNELVQSNFEILQDNISFTKNKFNKSFPMCEEGASFTTKVELDQCVQENTKENDSHAKNEPDMSIVKNEKEIACLTKNKTQTLPKNKRNSSLAKVDDGDCFVPRVKKISDISTEIKQYISDINKDSPMMYNADEETIKKKLGKKNEFQFHMQPEHTVNGKQGKKQYKCDICAGIYRHAFSLKRHFLRNHINYKYLSDSDIANCNINVNSLKDNYETPSEEHIGERTEASEAITENKMTQVSTSEDIIGLYRCHLCQQLFDVRGELKTHVTNHPSVSSQKSFSCPDCDMTFTHKQNLVRHSSVHSEAKALKCSFCFKKFRTAEKLQKHETLHKGGKTVVCNYCNGLFALEKSLRKHIMKFHKEHIFPCNKCSRTFMTKILLEKHESLKHSIKSLDSTDVDLVDVGKIANNTGTESEGKIVNLMVGDCQTEIQVSCTICKKQFTSYVNMCRHRRLAHQYIPRGKQGKYKSGKSVFVQKSSASQNDRKANGEISEAEFFMTVAEKISENLINFVDGKSSQIQNGAKKPPAKCKTTIRPKVQWANYNFPSDFDFSQMKEVPEKNEKSKPKSTEPEILLEESNILKAIGLKHEYDECEEESESSNVHNLSEESEPISDEEILMNKSNIPKIETTESLGKDCTEERNIKYICNTCGERFGSLEVIEDHKLNNHLNVFCTHIEIEGEKEIPPEICYHLCSSVGILKSSIVPPLTSTENSKLHCTKCQKLFSSVPDLHLHILECGGEKTFINFKPEIKKKYRNKMLKWKKLGKGIQRYLDGFEYASNHHKKHKKIEKPKKSMWELRYPKYSSQHIKTIKDDKAKIFCCDGCETKFYYLAAFQRHKRGCPLKIAMEANSSSFPYTDNKTLSQRHSCRHCGKRFTYLARLKKHMKNNCYGTKEQEIVFPVNTAVSIATTENNVNKTDTTTLGALPLQCDQVAVENNITDFDCERNQEVMELKPKKADFKIGEEDRDVDLVLFKKNSPPEECLDPVLVETDISETTLITSSPSVGSIPVSSPNNIRKSLRRSRKFYVPEQLKIYSRRNRTKKKELELSDINSDKSYNPPILAFPQKSEMDSLSKSLNPSSDEPLVGNPDNSQSQKSVSDSLTVNCDTSTQVKSSEEFPIILNSPVLETFTEKLVGDSILSVSQSSEKSNSRFKLEMNVESKPPQLKQSSTETPYTSPKLNMPIKSGSATFMNQMHTCPVCRRTFCYLANFRKHIRDVCPTAKEMEESKNGNLISLQKKTETEHGSGLSPSTLSVRGQIQNSVLGILRAQSKQQEIMNISTKEEQKSMASSRFHTFSCNVCHKIFFSFVKLLQHSISHKLSVDTEEDGNSLSNKLQDSLLSSLYNSDDKIENDVLPDSSITTASSSSVNENNSGPMGSVENKVLPVSPVTSAKACTDKVSQKIVCDIPAAATLGNSSPVKSEAKEVKTRNNSGGKVRRKPGRRPGPRKKEKATPRATKRKYSSRKNGRRGKASNVQEASVLQFSTTKRLRKSTRKK</sequence>
<dbReference type="PROSITE" id="PS50157">
    <property type="entry name" value="ZINC_FINGER_C2H2_2"/>
    <property type="match status" value="8"/>
</dbReference>
<feature type="compositionally biased region" description="Basic residues" evidence="6">
    <location>
        <begin position="1605"/>
        <end position="1641"/>
    </location>
</feature>
<dbReference type="InterPro" id="IPR013087">
    <property type="entry name" value="Znf_C2H2_type"/>
</dbReference>
<keyword evidence="2" id="KW-0677">Repeat</keyword>
<feature type="compositionally biased region" description="Polar residues" evidence="6">
    <location>
        <begin position="1336"/>
        <end position="1349"/>
    </location>
</feature>
<keyword evidence="4" id="KW-0862">Zinc</keyword>
<feature type="region of interest" description="Disordered" evidence="6">
    <location>
        <begin position="1582"/>
        <end position="1666"/>
    </location>
</feature>
<dbReference type="InterPro" id="IPR036236">
    <property type="entry name" value="Znf_C2H2_sf"/>
</dbReference>
<proteinExistence type="predicted"/>
<evidence type="ECO:0000256" key="4">
    <source>
        <dbReference type="ARBA" id="ARBA00022833"/>
    </source>
</evidence>
<dbReference type="SMART" id="SM00355">
    <property type="entry name" value="ZnF_C2H2"/>
    <property type="match status" value="13"/>
</dbReference>
<evidence type="ECO:0000256" key="1">
    <source>
        <dbReference type="ARBA" id="ARBA00022723"/>
    </source>
</evidence>
<dbReference type="Pfam" id="PF00096">
    <property type="entry name" value="zf-C2H2"/>
    <property type="match status" value="1"/>
</dbReference>
<organism evidence="8 9">
    <name type="scientific">Limulus polyphemus</name>
    <name type="common">Atlantic horseshoe crab</name>
    <dbReference type="NCBI Taxonomy" id="6850"/>
    <lineage>
        <taxon>Eukaryota</taxon>
        <taxon>Metazoa</taxon>
        <taxon>Ecdysozoa</taxon>
        <taxon>Arthropoda</taxon>
        <taxon>Chelicerata</taxon>
        <taxon>Merostomata</taxon>
        <taxon>Xiphosura</taxon>
        <taxon>Limulidae</taxon>
        <taxon>Limulus</taxon>
    </lineage>
</organism>
<reference evidence="9" key="1">
    <citation type="submission" date="2025-08" db="UniProtKB">
        <authorList>
            <consortium name="RefSeq"/>
        </authorList>
    </citation>
    <scope>IDENTIFICATION</scope>
    <source>
        <tissue evidence="9">Muscle</tissue>
    </source>
</reference>
<protein>
    <submittedName>
        <fullName evidence="9">Uncharacterized protein LOC106457538</fullName>
    </submittedName>
</protein>
<feature type="compositionally biased region" description="Polar residues" evidence="6">
    <location>
        <begin position="1259"/>
        <end position="1273"/>
    </location>
</feature>
<feature type="compositionally biased region" description="Polar residues" evidence="6">
    <location>
        <begin position="1643"/>
        <end position="1653"/>
    </location>
</feature>
<dbReference type="RefSeq" id="XP_013772424.1">
    <property type="nucleotide sequence ID" value="XM_013916970.2"/>
</dbReference>
<feature type="domain" description="C2H2-type" evidence="7">
    <location>
        <begin position="422"/>
        <end position="449"/>
    </location>
</feature>
<feature type="region of interest" description="Disordered" evidence="6">
    <location>
        <begin position="1316"/>
        <end position="1350"/>
    </location>
</feature>
<feature type="domain" description="C2H2-type" evidence="7">
    <location>
        <begin position="453"/>
        <end position="480"/>
    </location>
</feature>
<dbReference type="PANTHER" id="PTHR24408:SF58">
    <property type="entry name" value="TRANSCRIPTION FACTOR (TFIIIA), PUTATIVE (AFU_ORTHOLOGUE AFUA_1G05150)-RELATED"/>
    <property type="match status" value="1"/>
</dbReference>
<feature type="domain" description="C2H2-type" evidence="7">
    <location>
        <begin position="816"/>
        <end position="839"/>
    </location>
</feature>
<keyword evidence="1" id="KW-0479">Metal-binding</keyword>
<dbReference type="SUPFAM" id="SSF57667">
    <property type="entry name" value="beta-beta-alpha zinc fingers"/>
    <property type="match status" value="5"/>
</dbReference>
<gene>
    <name evidence="9" type="primary">LOC106457538</name>
</gene>
<dbReference type="Proteomes" id="UP000694941">
    <property type="component" value="Unplaced"/>
</dbReference>
<evidence type="ECO:0000256" key="6">
    <source>
        <dbReference type="SAM" id="MobiDB-lite"/>
    </source>
</evidence>
<dbReference type="Gene3D" id="3.30.160.60">
    <property type="entry name" value="Classic Zinc Finger"/>
    <property type="match status" value="3"/>
</dbReference>
<evidence type="ECO:0000259" key="7">
    <source>
        <dbReference type="PROSITE" id="PS50157"/>
    </source>
</evidence>
<evidence type="ECO:0000256" key="3">
    <source>
        <dbReference type="ARBA" id="ARBA00022771"/>
    </source>
</evidence>
<evidence type="ECO:0000256" key="2">
    <source>
        <dbReference type="ARBA" id="ARBA00022737"/>
    </source>
</evidence>
<feature type="domain" description="C2H2-type" evidence="7">
    <location>
        <begin position="1466"/>
        <end position="1488"/>
    </location>
</feature>
<feature type="region of interest" description="Disordered" evidence="6">
    <location>
        <begin position="1238"/>
        <end position="1273"/>
    </location>
</feature>
<keyword evidence="8" id="KW-1185">Reference proteome</keyword>
<feature type="domain" description="C2H2-type" evidence="7">
    <location>
        <begin position="1037"/>
        <end position="1067"/>
    </location>
</feature>
<evidence type="ECO:0000313" key="9">
    <source>
        <dbReference type="RefSeq" id="XP_013772424.1"/>
    </source>
</evidence>
<feature type="domain" description="C2H2-type" evidence="7">
    <location>
        <begin position="481"/>
        <end position="508"/>
    </location>
</feature>
<accession>A0ABM1B0R4</accession>
<dbReference type="GeneID" id="106457538"/>
<keyword evidence="3 5" id="KW-0863">Zinc-finger</keyword>
<feature type="compositionally biased region" description="Polar residues" evidence="6">
    <location>
        <begin position="1241"/>
        <end position="1251"/>
    </location>
</feature>